<reference evidence="7" key="1">
    <citation type="journal article" date="2022" name="Plant J.">
        <title>Strategies of tolerance reflected in two North American maple genomes.</title>
        <authorList>
            <person name="McEvoy S.L."/>
            <person name="Sezen U.U."/>
            <person name="Trouern-Trend A."/>
            <person name="McMahon S.M."/>
            <person name="Schaberg P.G."/>
            <person name="Yang J."/>
            <person name="Wegrzyn J.L."/>
            <person name="Swenson N.G."/>
        </authorList>
    </citation>
    <scope>NUCLEOTIDE SEQUENCE</scope>
    <source>
        <strain evidence="7">91603</strain>
    </source>
</reference>
<dbReference type="GO" id="GO:0008270">
    <property type="term" value="F:zinc ion binding"/>
    <property type="evidence" value="ECO:0007669"/>
    <property type="project" value="UniProtKB-KW"/>
</dbReference>
<feature type="compositionally biased region" description="Low complexity" evidence="5">
    <location>
        <begin position="276"/>
        <end position="289"/>
    </location>
</feature>
<feature type="compositionally biased region" description="Polar residues" evidence="5">
    <location>
        <begin position="263"/>
        <end position="275"/>
    </location>
</feature>
<evidence type="ECO:0000256" key="1">
    <source>
        <dbReference type="ARBA" id="ARBA00022723"/>
    </source>
</evidence>
<dbReference type="PANTHER" id="PTHR31973">
    <property type="entry name" value="POLYPROTEIN, PUTATIVE-RELATED"/>
    <property type="match status" value="1"/>
</dbReference>
<accession>A0AAD5IY77</accession>
<dbReference type="AlphaFoldDB" id="A0AAD5IY77"/>
<organism evidence="7 8">
    <name type="scientific">Acer negundo</name>
    <name type="common">Box elder</name>
    <dbReference type="NCBI Taxonomy" id="4023"/>
    <lineage>
        <taxon>Eukaryota</taxon>
        <taxon>Viridiplantae</taxon>
        <taxon>Streptophyta</taxon>
        <taxon>Embryophyta</taxon>
        <taxon>Tracheophyta</taxon>
        <taxon>Spermatophyta</taxon>
        <taxon>Magnoliopsida</taxon>
        <taxon>eudicotyledons</taxon>
        <taxon>Gunneridae</taxon>
        <taxon>Pentapetalae</taxon>
        <taxon>rosids</taxon>
        <taxon>malvids</taxon>
        <taxon>Sapindales</taxon>
        <taxon>Sapindaceae</taxon>
        <taxon>Hippocastanoideae</taxon>
        <taxon>Acereae</taxon>
        <taxon>Acer</taxon>
    </lineage>
</organism>
<dbReference type="Proteomes" id="UP001064489">
    <property type="component" value="Chromosome 5"/>
</dbReference>
<dbReference type="InterPro" id="IPR007527">
    <property type="entry name" value="Znf_SWIM"/>
</dbReference>
<evidence type="ECO:0000256" key="4">
    <source>
        <dbReference type="PROSITE-ProRule" id="PRU00325"/>
    </source>
</evidence>
<keyword evidence="1" id="KW-0479">Metal-binding</keyword>
<evidence type="ECO:0000256" key="3">
    <source>
        <dbReference type="ARBA" id="ARBA00022833"/>
    </source>
</evidence>
<keyword evidence="3" id="KW-0862">Zinc</keyword>
<gene>
    <name evidence="7" type="ORF">LWI28_001558</name>
</gene>
<evidence type="ECO:0000256" key="2">
    <source>
        <dbReference type="ARBA" id="ARBA00022771"/>
    </source>
</evidence>
<evidence type="ECO:0000259" key="6">
    <source>
        <dbReference type="PROSITE" id="PS50966"/>
    </source>
</evidence>
<feature type="domain" description="SWIM-type" evidence="6">
    <location>
        <begin position="110"/>
        <end position="151"/>
    </location>
</feature>
<dbReference type="PROSITE" id="PS50966">
    <property type="entry name" value="ZF_SWIM"/>
    <property type="match status" value="1"/>
</dbReference>
<protein>
    <recommendedName>
        <fullName evidence="6">SWIM-type domain-containing protein</fullName>
    </recommendedName>
</protein>
<name>A0AAD5IY77_ACENE</name>
<evidence type="ECO:0000313" key="7">
    <source>
        <dbReference type="EMBL" id="KAI9176339.1"/>
    </source>
</evidence>
<proteinExistence type="predicted"/>
<feature type="region of interest" description="Disordered" evidence="5">
    <location>
        <begin position="258"/>
        <end position="289"/>
    </location>
</feature>
<dbReference type="EMBL" id="JAJSOW010000102">
    <property type="protein sequence ID" value="KAI9176339.1"/>
    <property type="molecule type" value="Genomic_DNA"/>
</dbReference>
<evidence type="ECO:0000313" key="8">
    <source>
        <dbReference type="Proteomes" id="UP001064489"/>
    </source>
</evidence>
<keyword evidence="2 4" id="KW-0863">Zinc-finger</keyword>
<dbReference type="PANTHER" id="PTHR31973:SF187">
    <property type="entry name" value="MUTATOR TRANSPOSASE MUDRA PROTEIN"/>
    <property type="match status" value="1"/>
</dbReference>
<dbReference type="InterPro" id="IPR006564">
    <property type="entry name" value="Znf_PMZ"/>
</dbReference>
<comment type="caution">
    <text evidence="7">The sequence shown here is derived from an EMBL/GenBank/DDBJ whole genome shotgun (WGS) entry which is preliminary data.</text>
</comment>
<dbReference type="Pfam" id="PF04434">
    <property type="entry name" value="SWIM"/>
    <property type="match status" value="1"/>
</dbReference>
<reference evidence="7" key="2">
    <citation type="submission" date="2023-02" db="EMBL/GenBank/DDBJ databases">
        <authorList>
            <person name="Swenson N.G."/>
            <person name="Wegrzyn J.L."/>
            <person name="Mcevoy S.L."/>
        </authorList>
    </citation>
    <scope>NUCLEOTIDE SEQUENCE</scope>
    <source>
        <strain evidence="7">91603</strain>
        <tissue evidence="7">Leaf</tissue>
    </source>
</reference>
<evidence type="ECO:0000256" key="5">
    <source>
        <dbReference type="SAM" id="MobiDB-lite"/>
    </source>
</evidence>
<dbReference type="SMART" id="SM00575">
    <property type="entry name" value="ZnF_PMZ"/>
    <property type="match status" value="1"/>
</dbReference>
<keyword evidence="8" id="KW-1185">Reference proteome</keyword>
<sequence>MAACNQRYYNEVIEIGVDKFTRAYSPKNRYGMMSTQIAESMNSVLLDLRKLPIAALVEQIRDMMRNWFHNRCTITNRLRSDLTPTTDNHILKRVEPSYKCIIRPISYHRYNVAENQNNSIVDIQAKTCGCCGWDLEKLPCRHAFACARYASIHVPTMCSNYYRYDCLREAYRREINPLPHAQNWVVPDQVRNILVRPWKVRSLPRRPKKSRYRSCIEKAKQKKCSKCDLKEQNKRSCRKPVSDASIKTKHPRNCSVCHKQGHNRQTCQDRPSTDQTFDASTANDTDTDS</sequence>